<keyword evidence="2" id="KW-1185">Reference proteome</keyword>
<proteinExistence type="predicted"/>
<sequence length="86" mass="9320">MPAPRPRVRPRGLLLRPKVEEGVGQQDTVFRTGLQKKEAIIVTATETVGTQHSLPVSVVCPDAGKDPRTINWPVFGTVASRACRSS</sequence>
<dbReference type="AlphaFoldDB" id="A0A183ST66"/>
<dbReference type="OrthoDB" id="5970161at2759"/>
<accession>A0A183ST66</accession>
<organism evidence="3">
    <name type="scientific">Schistocephalus solidus</name>
    <name type="common">Tapeworm</name>
    <dbReference type="NCBI Taxonomy" id="70667"/>
    <lineage>
        <taxon>Eukaryota</taxon>
        <taxon>Metazoa</taxon>
        <taxon>Spiralia</taxon>
        <taxon>Lophotrochozoa</taxon>
        <taxon>Platyhelminthes</taxon>
        <taxon>Cestoda</taxon>
        <taxon>Eucestoda</taxon>
        <taxon>Diphyllobothriidea</taxon>
        <taxon>Diphyllobothriidae</taxon>
        <taxon>Schistocephalus</taxon>
    </lineage>
</organism>
<reference evidence="1 2" key="2">
    <citation type="submission" date="2018-11" db="EMBL/GenBank/DDBJ databases">
        <authorList>
            <consortium name="Pathogen Informatics"/>
        </authorList>
    </citation>
    <scope>NUCLEOTIDE SEQUENCE [LARGE SCALE GENOMIC DNA]</scope>
    <source>
        <strain evidence="1 2">NST_G2</strain>
    </source>
</reference>
<gene>
    <name evidence="1" type="ORF">SSLN_LOCUS7414</name>
</gene>
<evidence type="ECO:0000313" key="1">
    <source>
        <dbReference type="EMBL" id="VDL93799.1"/>
    </source>
</evidence>
<reference evidence="3" key="1">
    <citation type="submission" date="2016-06" db="UniProtKB">
        <authorList>
            <consortium name="WormBaseParasite"/>
        </authorList>
    </citation>
    <scope>IDENTIFICATION</scope>
</reference>
<evidence type="ECO:0000313" key="3">
    <source>
        <dbReference type="WBParaSite" id="SSLN_0000769201-mRNA-1"/>
    </source>
</evidence>
<name>A0A183ST66_SCHSO</name>
<dbReference type="WBParaSite" id="SSLN_0000769201-mRNA-1">
    <property type="protein sequence ID" value="SSLN_0000769201-mRNA-1"/>
    <property type="gene ID" value="SSLN_0000769201"/>
</dbReference>
<evidence type="ECO:0000313" key="2">
    <source>
        <dbReference type="Proteomes" id="UP000275846"/>
    </source>
</evidence>
<protein>
    <submittedName>
        <fullName evidence="3">PK domain-containing protein</fullName>
    </submittedName>
</protein>
<dbReference type="EMBL" id="UYSU01034134">
    <property type="protein sequence ID" value="VDL93799.1"/>
    <property type="molecule type" value="Genomic_DNA"/>
</dbReference>
<dbReference type="Proteomes" id="UP000275846">
    <property type="component" value="Unassembled WGS sequence"/>
</dbReference>